<evidence type="ECO:0000313" key="4">
    <source>
        <dbReference type="EMBL" id="KZF24494.1"/>
    </source>
</evidence>
<evidence type="ECO:0000256" key="1">
    <source>
        <dbReference type="ARBA" id="ARBA00023136"/>
    </source>
</evidence>
<dbReference type="SUPFAM" id="SSF56300">
    <property type="entry name" value="Metallo-dependent phosphatases"/>
    <property type="match status" value="1"/>
</dbReference>
<dbReference type="OMA" id="GLKEQNH"/>
<sequence length="556" mass="62274">MLLLTFLERILLLVGALVLIGQAYLNFYPSLRRCAFARPDAGAPRHAEHKATSINVANHSLAPFRLLALGDPQLEGDSSLPNPKESLLQSLVDVWTNRVNYDSPFGFARDFRQAFYVLLTEDLPQLFKYYRKRLDLLGNDYYLGQIYKTIRRTTQPTHITILGDLLGSQWISDEEFGRRSNRFWATVFADALRVEDHLMIEPSTQNLGEDLNWSRRLINVAGNHDVGYAGDMTEERVQRFESHFGKANWEVRFQLPSEQLKDAHDKIQSVPELRLIVLNSMNMDSPAFDASLQQQTYDFLNKAITTSRPVEDRSSATILLTHLPLYKEAGVCVDGPMFNFWGSEYGGGVREQNHLSYEAGKGILEGLYGMSGNANAPGHGMGRNGVILNGHDHEGCDTYHYISAHTNGNGGEWKAMRSNEASSIASDNHVPGVREITVRSMMGDYGGNAGLLSGWFDTDIGEWRFEYKTCPLGKQHIWWAVQVLQLIGLLLCFCILILLVSKRARRQSVQVTDGKKAGPPARKIPTRNGFSTGLDASVGRRANGRVPKPVNRQAMS</sequence>
<keyword evidence="3" id="KW-1133">Transmembrane helix</keyword>
<gene>
    <name evidence="4" type="ORF">L228DRAFT_245440</name>
</gene>
<dbReference type="PANTHER" id="PTHR13315">
    <property type="entry name" value="METALLO PHOSPHOESTERASE RELATED"/>
    <property type="match status" value="1"/>
</dbReference>
<feature type="transmembrane region" description="Helical" evidence="3">
    <location>
        <begin position="477"/>
        <end position="500"/>
    </location>
</feature>
<name>A0A165I7G9_XYLHT</name>
<keyword evidence="5" id="KW-1185">Reference proteome</keyword>
<keyword evidence="3" id="KW-0812">Transmembrane</keyword>
<dbReference type="RefSeq" id="XP_018190049.1">
    <property type="nucleotide sequence ID" value="XM_018332159.1"/>
</dbReference>
<dbReference type="InterPro" id="IPR033308">
    <property type="entry name" value="PGAP5/Cdc1/Ted1"/>
</dbReference>
<proteinExistence type="predicted"/>
<keyword evidence="1 3" id="KW-0472">Membrane</keyword>
<dbReference type="AlphaFoldDB" id="A0A165I7G9"/>
<dbReference type="GeneID" id="28897296"/>
<dbReference type="Proteomes" id="UP000076632">
    <property type="component" value="Unassembled WGS sequence"/>
</dbReference>
<dbReference type="InterPro" id="IPR029052">
    <property type="entry name" value="Metallo-depent_PP-like"/>
</dbReference>
<dbReference type="GO" id="GO:0016020">
    <property type="term" value="C:membrane"/>
    <property type="evidence" value="ECO:0007669"/>
    <property type="project" value="GOC"/>
</dbReference>
<dbReference type="Gene3D" id="3.60.21.10">
    <property type="match status" value="1"/>
</dbReference>
<dbReference type="GO" id="GO:0006506">
    <property type="term" value="P:GPI anchor biosynthetic process"/>
    <property type="evidence" value="ECO:0007669"/>
    <property type="project" value="InterPro"/>
</dbReference>
<evidence type="ECO:0000313" key="5">
    <source>
        <dbReference type="Proteomes" id="UP000076632"/>
    </source>
</evidence>
<reference evidence="4 5" key="1">
    <citation type="journal article" date="2016" name="Fungal Biol.">
        <title>The genome of Xylona heveae provides a window into fungal endophytism.</title>
        <authorList>
            <person name="Gazis R."/>
            <person name="Kuo A."/>
            <person name="Riley R."/>
            <person name="LaButti K."/>
            <person name="Lipzen A."/>
            <person name="Lin J."/>
            <person name="Amirebrahimi M."/>
            <person name="Hesse C.N."/>
            <person name="Spatafora J.W."/>
            <person name="Henrissat B."/>
            <person name="Hainaut M."/>
            <person name="Grigoriev I.V."/>
            <person name="Hibbett D.S."/>
        </authorList>
    </citation>
    <scope>NUCLEOTIDE SEQUENCE [LARGE SCALE GENOMIC DNA]</scope>
    <source>
        <strain evidence="4 5">TC161</strain>
    </source>
</reference>
<evidence type="ECO:0000256" key="3">
    <source>
        <dbReference type="SAM" id="Phobius"/>
    </source>
</evidence>
<evidence type="ECO:0000256" key="2">
    <source>
        <dbReference type="SAM" id="MobiDB-lite"/>
    </source>
</evidence>
<dbReference type="FunCoup" id="A0A165I7G9">
    <property type="interactions" value="73"/>
</dbReference>
<protein>
    <submittedName>
        <fullName evidence="4">Uncharacterized protein</fullName>
    </submittedName>
</protein>
<accession>A0A165I7G9</accession>
<dbReference type="STRING" id="1328760.A0A165I7G9"/>
<feature type="region of interest" description="Disordered" evidence="2">
    <location>
        <begin position="509"/>
        <end position="556"/>
    </location>
</feature>
<organism evidence="4 5">
    <name type="scientific">Xylona heveae (strain CBS 132557 / TC161)</name>
    <dbReference type="NCBI Taxonomy" id="1328760"/>
    <lineage>
        <taxon>Eukaryota</taxon>
        <taxon>Fungi</taxon>
        <taxon>Dikarya</taxon>
        <taxon>Ascomycota</taxon>
        <taxon>Pezizomycotina</taxon>
        <taxon>Xylonomycetes</taxon>
        <taxon>Xylonales</taxon>
        <taxon>Xylonaceae</taxon>
        <taxon>Xylona</taxon>
    </lineage>
</organism>
<dbReference type="GO" id="GO:0005783">
    <property type="term" value="C:endoplasmic reticulum"/>
    <property type="evidence" value="ECO:0007669"/>
    <property type="project" value="TreeGrafter"/>
</dbReference>
<dbReference type="EMBL" id="KV407456">
    <property type="protein sequence ID" value="KZF24494.1"/>
    <property type="molecule type" value="Genomic_DNA"/>
</dbReference>
<dbReference type="OrthoDB" id="9984693at2759"/>
<dbReference type="InParanoid" id="A0A165I7G9"/>
<dbReference type="PANTHER" id="PTHR13315:SF1">
    <property type="entry name" value="PROTEIN TED1"/>
    <property type="match status" value="1"/>
</dbReference>